<sequence>MAEFLVRMWYNKKNDMRFAFSLLALLLLLSATAPSAHAVPSLVPLLPLFGVVAVKIALFCGALFFFGLSLFKKHARSFSVGILLFVGALALLFIF</sequence>
<feature type="chain" id="PRO_5009523425" description="DUF5658 domain-containing protein" evidence="2">
    <location>
        <begin position="39"/>
        <end position="95"/>
    </location>
</feature>
<dbReference type="AlphaFoldDB" id="A0A1F6CL57"/>
<comment type="caution">
    <text evidence="3">The sequence shown here is derived from an EMBL/GenBank/DDBJ whole genome shotgun (WGS) entry which is preliminary data.</text>
</comment>
<dbReference type="Proteomes" id="UP000176445">
    <property type="component" value="Unassembled WGS sequence"/>
</dbReference>
<evidence type="ECO:0000313" key="3">
    <source>
        <dbReference type="EMBL" id="OGG49730.1"/>
    </source>
</evidence>
<keyword evidence="2" id="KW-0732">Signal</keyword>
<evidence type="ECO:0000313" key="4">
    <source>
        <dbReference type="Proteomes" id="UP000176445"/>
    </source>
</evidence>
<accession>A0A1F6CL57</accession>
<name>A0A1F6CL57_9BACT</name>
<keyword evidence="1" id="KW-0472">Membrane</keyword>
<organism evidence="3 4">
    <name type="scientific">Candidatus Kaiserbacteria bacterium RIFCSPHIGHO2_01_FULL_54_36b</name>
    <dbReference type="NCBI Taxonomy" id="1798483"/>
    <lineage>
        <taxon>Bacteria</taxon>
        <taxon>Candidatus Kaiseribacteriota</taxon>
    </lineage>
</organism>
<evidence type="ECO:0000256" key="1">
    <source>
        <dbReference type="SAM" id="Phobius"/>
    </source>
</evidence>
<feature type="signal peptide" evidence="2">
    <location>
        <begin position="1"/>
        <end position="38"/>
    </location>
</feature>
<feature type="transmembrane region" description="Helical" evidence="1">
    <location>
        <begin position="48"/>
        <end position="71"/>
    </location>
</feature>
<proteinExistence type="predicted"/>
<keyword evidence="1" id="KW-1133">Transmembrane helix</keyword>
<dbReference type="EMBL" id="MFKW01000069">
    <property type="protein sequence ID" value="OGG49730.1"/>
    <property type="molecule type" value="Genomic_DNA"/>
</dbReference>
<evidence type="ECO:0000256" key="2">
    <source>
        <dbReference type="SAM" id="SignalP"/>
    </source>
</evidence>
<reference evidence="3 4" key="1">
    <citation type="journal article" date="2016" name="Nat. Commun.">
        <title>Thousands of microbial genomes shed light on interconnected biogeochemical processes in an aquifer system.</title>
        <authorList>
            <person name="Anantharaman K."/>
            <person name="Brown C.T."/>
            <person name="Hug L.A."/>
            <person name="Sharon I."/>
            <person name="Castelle C.J."/>
            <person name="Probst A.J."/>
            <person name="Thomas B.C."/>
            <person name="Singh A."/>
            <person name="Wilkins M.J."/>
            <person name="Karaoz U."/>
            <person name="Brodie E.L."/>
            <person name="Williams K.H."/>
            <person name="Hubbard S.S."/>
            <person name="Banfield J.F."/>
        </authorList>
    </citation>
    <scope>NUCLEOTIDE SEQUENCE [LARGE SCALE GENOMIC DNA]</scope>
</reference>
<keyword evidence="1" id="KW-0812">Transmembrane</keyword>
<evidence type="ECO:0008006" key="5">
    <source>
        <dbReference type="Google" id="ProtNLM"/>
    </source>
</evidence>
<protein>
    <recommendedName>
        <fullName evidence="5">DUF5658 domain-containing protein</fullName>
    </recommendedName>
</protein>
<gene>
    <name evidence="3" type="ORF">A2704_01040</name>
</gene>
<feature type="transmembrane region" description="Helical" evidence="1">
    <location>
        <begin position="78"/>
        <end position="94"/>
    </location>
</feature>